<accession>A0AA97NPW2</accession>
<protein>
    <submittedName>
        <fullName evidence="2">Uncharacterized protein</fullName>
    </submittedName>
</protein>
<feature type="compositionally biased region" description="Polar residues" evidence="1">
    <location>
        <begin position="76"/>
        <end position="87"/>
    </location>
</feature>
<reference evidence="2" key="1">
    <citation type="journal article" date="2012" name="PLoS Genet.">
        <title>Comparative analysis of the genomes of two field isolates of the rice blast fungus Magnaporthe oryzae.</title>
        <authorList>
            <person name="Xue M."/>
            <person name="Yang J."/>
            <person name="Li Z."/>
            <person name="Hu S."/>
            <person name="Yao N."/>
            <person name="Dean R.A."/>
            <person name="Zhao W."/>
            <person name="Shen M."/>
            <person name="Zhang H."/>
            <person name="Li C."/>
            <person name="Liu L."/>
            <person name="Cao L."/>
            <person name="Xu X."/>
            <person name="Xing Y."/>
            <person name="Hsiang T."/>
            <person name="Zhang Z."/>
            <person name="Xu J.R."/>
            <person name="Peng Y.L."/>
        </authorList>
    </citation>
    <scope>NUCLEOTIDE SEQUENCE</scope>
    <source>
        <strain evidence="2">Y34</strain>
    </source>
</reference>
<evidence type="ECO:0000313" key="2">
    <source>
        <dbReference type="EMBL" id="ELQ34125.1"/>
    </source>
</evidence>
<feature type="region of interest" description="Disordered" evidence="1">
    <location>
        <begin position="446"/>
        <end position="488"/>
    </location>
</feature>
<proteinExistence type="predicted"/>
<name>A0AA97NPW2_PYRO3</name>
<dbReference type="EMBL" id="JH793922">
    <property type="protein sequence ID" value="ELQ34125.1"/>
    <property type="molecule type" value="Genomic_DNA"/>
</dbReference>
<dbReference type="Proteomes" id="UP000011086">
    <property type="component" value="Unassembled WGS sequence"/>
</dbReference>
<dbReference type="AlphaFoldDB" id="A0AA97NPW2"/>
<feature type="region of interest" description="Disordered" evidence="1">
    <location>
        <begin position="338"/>
        <end position="362"/>
    </location>
</feature>
<feature type="region of interest" description="Disordered" evidence="1">
    <location>
        <begin position="69"/>
        <end position="116"/>
    </location>
</feature>
<feature type="compositionally biased region" description="Low complexity" evidence="1">
    <location>
        <begin position="452"/>
        <end position="463"/>
    </location>
</feature>
<sequence>MTPLLTRFNLAWTRVAERPCHLHRPTRSDSSASPSRGAPIPIHSCQKRLEEMSSGDDSPSAASFCTASEVPDREQNANTTAQTSPSQCHDAPAKRTRHAGAGAARAHAPPAMTGKEGYRDAKLLPRELRDQCKIYLEERMCKALCSPPLMASAHMTDPDPDISPFSSLADLPAMQMLSSTLLAGGHRANPTAAFIPPHPHLAFLASLAIHPKFTNRPTTSDGQAIGSRAMQYLQALQRTVGPVNANLAAAFDFEPWRKRLRRGAAASADLDLSDDEDLLRGQFVEGYVVFAKAESFWKLVGWAFNCSALHPERWRYWRVWLEFLVDVLERDYEERQRLDEGAGGEPGSELGSEASNSDDARGTRWREGSLLFRYMCSTDRRSGELNRSTIKGMLRAIFADGTESSVREFPELFADEAKPKPTAGAKRKRGLSTTLDLEREQYGDYLDEDGYSSSGSQPASPSGRQVKRMRGGKAKPAGPVEDPPPSEHLLESVGLRLRLFELLGVAIRDHSGREEGLQDLYSDFCFTLRSLHLDTFAAFIAPHGTGLPLDSLVTVIRETMEHFQPKTAPKPSRVDKAAAEGGFLTMALMEKCYLPTVASGGVDNNARYSLLVEALLRILWQAGQAPYTPELDDAVRAGVAARNDCKGGRGARAKESTRDDAARRVLVESGDRLEMLVDIIHDEGQRMDCEEDQQVRMFRFGKDALYDLASVQDALLEWLGGKAQA</sequence>
<organism evidence="2">
    <name type="scientific">Pyricularia oryzae (strain Y34)</name>
    <name type="common">Rice blast fungus</name>
    <name type="synonym">Magnaporthe oryzae</name>
    <dbReference type="NCBI Taxonomy" id="1143189"/>
    <lineage>
        <taxon>Eukaryota</taxon>
        <taxon>Fungi</taxon>
        <taxon>Dikarya</taxon>
        <taxon>Ascomycota</taxon>
        <taxon>Pezizomycotina</taxon>
        <taxon>Sordariomycetes</taxon>
        <taxon>Sordariomycetidae</taxon>
        <taxon>Magnaporthales</taxon>
        <taxon>Pyriculariaceae</taxon>
        <taxon>Pyricularia</taxon>
    </lineage>
</organism>
<feature type="compositionally biased region" description="Low complexity" evidence="1">
    <location>
        <begin position="99"/>
        <end position="111"/>
    </location>
</feature>
<evidence type="ECO:0000256" key="1">
    <source>
        <dbReference type="SAM" id="MobiDB-lite"/>
    </source>
</evidence>
<gene>
    <name evidence="2" type="ORF">OOU_Y34scaffold00793g7</name>
</gene>